<gene>
    <name evidence="1" type="ORF">DAERI_010430</name>
</gene>
<organism evidence="1 2">
    <name type="scientific">Deinococcus aerius</name>
    <dbReference type="NCBI Taxonomy" id="200253"/>
    <lineage>
        <taxon>Bacteria</taxon>
        <taxon>Thermotogati</taxon>
        <taxon>Deinococcota</taxon>
        <taxon>Deinococci</taxon>
        <taxon>Deinococcales</taxon>
        <taxon>Deinococcaceae</taxon>
        <taxon>Deinococcus</taxon>
    </lineage>
</organism>
<dbReference type="AlphaFoldDB" id="A0A2I9DE84"/>
<dbReference type="Proteomes" id="UP000236569">
    <property type="component" value="Unassembled WGS sequence"/>
</dbReference>
<evidence type="ECO:0000313" key="2">
    <source>
        <dbReference type="Proteomes" id="UP000236569"/>
    </source>
</evidence>
<sequence length="174" mass="18373">MNQTLLAPWGLRGLLSVIPTTALVLLGSLAEVDLSVYDRGSYAGFGGPLPLLTASVPRGRLNGFLNWTVTGAFYERVWVNPGNLPAYRAPDRVREVGPTLQPSPNPGSQVAQNRAAVRITPRRWSAGCTAACCTGASGARRLSRPSPLTTRRTRCTSRCSSTCCGAAVCGPLSS</sequence>
<comment type="caution">
    <text evidence="1">The sequence shown here is derived from an EMBL/GenBank/DDBJ whole genome shotgun (WGS) entry which is preliminary data.</text>
</comment>
<proteinExistence type="predicted"/>
<reference evidence="2" key="1">
    <citation type="submission" date="2018-01" db="EMBL/GenBank/DDBJ databases">
        <title>Draft Genome Sequence of the Radioresistant Bacterium Deinococcus aerius TR0125, Isolated from the Higher Atmosphere above Japan.</title>
        <authorList>
            <person name="Satoh K."/>
            <person name="Arai H."/>
            <person name="Sanzen T."/>
            <person name="Kawaguchi Y."/>
            <person name="Hayashi H."/>
            <person name="Yokobori S."/>
            <person name="Yamagishi A."/>
            <person name="Oono Y."/>
            <person name="Narumi I."/>
        </authorList>
    </citation>
    <scope>NUCLEOTIDE SEQUENCE [LARGE SCALE GENOMIC DNA]</scope>
    <source>
        <strain evidence="2">TR0125</strain>
    </source>
</reference>
<accession>A0A2I9DE84</accession>
<evidence type="ECO:0000313" key="1">
    <source>
        <dbReference type="EMBL" id="GBF04258.1"/>
    </source>
</evidence>
<keyword evidence="2" id="KW-1185">Reference proteome</keyword>
<name>A0A2I9DE84_9DEIO</name>
<dbReference type="EMBL" id="BFAG01000001">
    <property type="protein sequence ID" value="GBF04258.1"/>
    <property type="molecule type" value="Genomic_DNA"/>
</dbReference>
<dbReference type="RefSeq" id="WP_369689440.1">
    <property type="nucleotide sequence ID" value="NZ_BFAG01000001.1"/>
</dbReference>
<protein>
    <submittedName>
        <fullName evidence="1">Uncharacterized protein</fullName>
    </submittedName>
</protein>